<keyword evidence="1" id="KW-0472">Membrane</keyword>
<evidence type="ECO:0000256" key="1">
    <source>
        <dbReference type="SAM" id="Phobius"/>
    </source>
</evidence>
<dbReference type="Pfam" id="PF07963">
    <property type="entry name" value="N_methyl"/>
    <property type="match status" value="1"/>
</dbReference>
<dbReference type="Pfam" id="PF16074">
    <property type="entry name" value="PilW"/>
    <property type="match status" value="1"/>
</dbReference>
<keyword evidence="1" id="KW-0812">Transmembrane</keyword>
<dbReference type="InterPro" id="IPR012902">
    <property type="entry name" value="N_methyl_site"/>
</dbReference>
<dbReference type="RefSeq" id="WP_180047651.1">
    <property type="nucleotide sequence ID" value="NZ_CP048659.1"/>
</dbReference>
<accession>A0A7S7AIR0</accession>
<name>A0A7S7AIR0_9GAMM</name>
<dbReference type="GO" id="GO:0043683">
    <property type="term" value="P:type IV pilus assembly"/>
    <property type="evidence" value="ECO:0007669"/>
    <property type="project" value="InterPro"/>
</dbReference>
<proteinExistence type="predicted"/>
<feature type="transmembrane region" description="Helical" evidence="1">
    <location>
        <begin position="12"/>
        <end position="33"/>
    </location>
</feature>
<protein>
    <submittedName>
        <fullName evidence="2">Prepilin-type N-terminal cleavage/methylation domain-containing protein</fullName>
    </submittedName>
</protein>
<organism evidence="2 3">
    <name type="scientific">Acinetobacter piscicola</name>
    <dbReference type="NCBI Taxonomy" id="2006115"/>
    <lineage>
        <taxon>Bacteria</taxon>
        <taxon>Pseudomonadati</taxon>
        <taxon>Pseudomonadota</taxon>
        <taxon>Gammaproteobacteria</taxon>
        <taxon>Moraxellales</taxon>
        <taxon>Moraxellaceae</taxon>
        <taxon>Acinetobacter</taxon>
    </lineage>
</organism>
<dbReference type="EMBL" id="CP048659">
    <property type="protein sequence ID" value="QOW47467.1"/>
    <property type="molecule type" value="Genomic_DNA"/>
</dbReference>
<evidence type="ECO:0000313" key="3">
    <source>
        <dbReference type="Proteomes" id="UP000593966"/>
    </source>
</evidence>
<sequence>MIIKKQKGFTLVELMVAIALGLLIVAAGLAIFLNSLKNSRLQQSVAQVQDGGIFGLEYIANHVRLANYGNVENRNLNDQTVKGGVVFTTGLPTQTNINLAIGNANATTAFANTIVTRSSGLSNVSLASDQLTIQFVAPTDMQNCVGENVRKGDRVVQRYFLRQENNKTDHDTNITSLGLACVANTPLDIPNANPTFLTGFGTTNIGEIIIPNVDYFGFLLGARTGNNYRYYTVDEYIAAAAAARNAQPAQEVPSIEMIKMAVLIRSQNEVRTAPITLSTYEIFGRAVTLNTPTTKGVTNKFVRNVYVTTIALRNALGDKL</sequence>
<keyword evidence="3" id="KW-1185">Reference proteome</keyword>
<dbReference type="InterPro" id="IPR032092">
    <property type="entry name" value="PilW"/>
</dbReference>
<dbReference type="SUPFAM" id="SSF54523">
    <property type="entry name" value="Pili subunits"/>
    <property type="match status" value="1"/>
</dbReference>
<dbReference type="PROSITE" id="PS00409">
    <property type="entry name" value="PROKAR_NTER_METHYL"/>
    <property type="match status" value="1"/>
</dbReference>
<dbReference type="Proteomes" id="UP000593966">
    <property type="component" value="Chromosome"/>
</dbReference>
<reference evidence="2 3" key="1">
    <citation type="submission" date="2020-02" db="EMBL/GenBank/DDBJ databases">
        <title>Tigecycline-resistant Acinetobacter species from pigs and migratory birds.</title>
        <authorList>
            <person name="Chen C."/>
            <person name="Sun J."/>
            <person name="Liao X.-P."/>
            <person name="Liu Y.-H."/>
        </authorList>
    </citation>
    <scope>NUCLEOTIDE SEQUENCE [LARGE SCALE GENOMIC DNA]</scope>
    <source>
        <strain evidence="2 3">YH12207_T</strain>
    </source>
</reference>
<evidence type="ECO:0000313" key="2">
    <source>
        <dbReference type="EMBL" id="QOW47467.1"/>
    </source>
</evidence>
<gene>
    <name evidence="2" type="ORF">G0028_17140</name>
</gene>
<keyword evidence="1" id="KW-1133">Transmembrane helix</keyword>
<dbReference type="NCBIfam" id="TIGR02532">
    <property type="entry name" value="IV_pilin_GFxxxE"/>
    <property type="match status" value="1"/>
</dbReference>
<dbReference type="InterPro" id="IPR045584">
    <property type="entry name" value="Pilin-like"/>
</dbReference>
<dbReference type="AlphaFoldDB" id="A0A7S7AIR0"/>